<keyword evidence="3" id="KW-1185">Reference proteome</keyword>
<dbReference type="AlphaFoldDB" id="A0A091DVG5"/>
<protein>
    <submittedName>
        <fullName evidence="2">Nucleophosmin</fullName>
    </submittedName>
</protein>
<name>A0A091DVG5_FUKDA</name>
<feature type="region of interest" description="Disordered" evidence="1">
    <location>
        <begin position="121"/>
        <end position="160"/>
    </location>
</feature>
<dbReference type="InterPro" id="IPR036824">
    <property type="entry name" value="Nucleoplasmin_core_dom_sf"/>
</dbReference>
<sequence>MANGDGTSQLLVTLETRRVLQLLISGRVLSPECVPPPPGRFDGYGHEPLRPRNHLFSCELKAHKDCHFRVDNDENEHQLSLSTQPGVCESLEPTVVPCVLGVVASGSSGCQCLRTPPSSVTQFQLPHRSHLPPPSSSTISPAAHSPAPPLPPPADDVPSFEDSAVAQYNDPCADGDPAWAPNNYNEKAIAISDSTKDRTTSCHFWRCNHLRDGGGRRLCLKESAVEWPRYRSWELGWINHALHR</sequence>
<proteinExistence type="predicted"/>
<dbReference type="SUPFAM" id="SSF69203">
    <property type="entry name" value="Nucleoplasmin-like core domain"/>
    <property type="match status" value="1"/>
</dbReference>
<feature type="compositionally biased region" description="Low complexity" evidence="1">
    <location>
        <begin position="136"/>
        <end position="145"/>
    </location>
</feature>
<organism evidence="2 3">
    <name type="scientific">Fukomys damarensis</name>
    <name type="common">Damaraland mole rat</name>
    <name type="synonym">Cryptomys damarensis</name>
    <dbReference type="NCBI Taxonomy" id="885580"/>
    <lineage>
        <taxon>Eukaryota</taxon>
        <taxon>Metazoa</taxon>
        <taxon>Chordata</taxon>
        <taxon>Craniata</taxon>
        <taxon>Vertebrata</taxon>
        <taxon>Euteleostomi</taxon>
        <taxon>Mammalia</taxon>
        <taxon>Eutheria</taxon>
        <taxon>Euarchontoglires</taxon>
        <taxon>Glires</taxon>
        <taxon>Rodentia</taxon>
        <taxon>Hystricomorpha</taxon>
        <taxon>Bathyergidae</taxon>
        <taxon>Fukomys</taxon>
    </lineage>
</organism>
<dbReference type="Proteomes" id="UP000028990">
    <property type="component" value="Unassembled WGS sequence"/>
</dbReference>
<accession>A0A091DVG5</accession>
<evidence type="ECO:0000313" key="3">
    <source>
        <dbReference type="Proteomes" id="UP000028990"/>
    </source>
</evidence>
<evidence type="ECO:0000313" key="2">
    <source>
        <dbReference type="EMBL" id="KFO36109.1"/>
    </source>
</evidence>
<dbReference type="EMBL" id="KN121538">
    <property type="protein sequence ID" value="KFO36109.1"/>
    <property type="molecule type" value="Genomic_DNA"/>
</dbReference>
<reference evidence="2 3" key="1">
    <citation type="submission" date="2013-11" db="EMBL/GenBank/DDBJ databases">
        <title>The Damaraland mole rat (Fukomys damarensis) genome and evolution of African mole rats.</title>
        <authorList>
            <person name="Gladyshev V.N."/>
            <person name="Fang X."/>
        </authorList>
    </citation>
    <scope>NUCLEOTIDE SEQUENCE [LARGE SCALE GENOMIC DNA]</scope>
    <source>
        <tissue evidence="2">Liver</tissue>
    </source>
</reference>
<dbReference type="Gene3D" id="2.60.120.340">
    <property type="entry name" value="Nucleoplasmin core domain"/>
    <property type="match status" value="1"/>
</dbReference>
<feature type="compositionally biased region" description="Pro residues" evidence="1">
    <location>
        <begin position="146"/>
        <end position="155"/>
    </location>
</feature>
<evidence type="ECO:0000256" key="1">
    <source>
        <dbReference type="SAM" id="MobiDB-lite"/>
    </source>
</evidence>
<gene>
    <name evidence="2" type="ORF">H920_02483</name>
</gene>